<dbReference type="AlphaFoldDB" id="A0A3N4LHX2"/>
<reference evidence="1 2" key="1">
    <citation type="journal article" date="2018" name="Nat. Ecol. Evol.">
        <title>Pezizomycetes genomes reveal the molecular basis of ectomycorrhizal truffle lifestyle.</title>
        <authorList>
            <person name="Murat C."/>
            <person name="Payen T."/>
            <person name="Noel B."/>
            <person name="Kuo A."/>
            <person name="Morin E."/>
            <person name="Chen J."/>
            <person name="Kohler A."/>
            <person name="Krizsan K."/>
            <person name="Balestrini R."/>
            <person name="Da Silva C."/>
            <person name="Montanini B."/>
            <person name="Hainaut M."/>
            <person name="Levati E."/>
            <person name="Barry K.W."/>
            <person name="Belfiori B."/>
            <person name="Cichocki N."/>
            <person name="Clum A."/>
            <person name="Dockter R.B."/>
            <person name="Fauchery L."/>
            <person name="Guy J."/>
            <person name="Iotti M."/>
            <person name="Le Tacon F."/>
            <person name="Lindquist E.A."/>
            <person name="Lipzen A."/>
            <person name="Malagnac F."/>
            <person name="Mello A."/>
            <person name="Molinier V."/>
            <person name="Miyauchi S."/>
            <person name="Poulain J."/>
            <person name="Riccioni C."/>
            <person name="Rubini A."/>
            <person name="Sitrit Y."/>
            <person name="Splivallo R."/>
            <person name="Traeger S."/>
            <person name="Wang M."/>
            <person name="Zifcakova L."/>
            <person name="Wipf D."/>
            <person name="Zambonelli A."/>
            <person name="Paolocci F."/>
            <person name="Nowrousian M."/>
            <person name="Ottonello S."/>
            <person name="Baldrian P."/>
            <person name="Spatafora J.W."/>
            <person name="Henrissat B."/>
            <person name="Nagy L.G."/>
            <person name="Aury J.M."/>
            <person name="Wincker P."/>
            <person name="Grigoriev I.V."/>
            <person name="Bonfante P."/>
            <person name="Martin F.M."/>
        </authorList>
    </citation>
    <scope>NUCLEOTIDE SEQUENCE [LARGE SCALE GENOMIC DNA]</scope>
    <source>
        <strain evidence="1 2">ATCC MYA-4762</strain>
    </source>
</reference>
<dbReference type="OrthoDB" id="10544527at2759"/>
<gene>
    <name evidence="1" type="ORF">L211DRAFT_850533</name>
</gene>
<sequence>MSLTARLTFLPDHGYARPGDSNKESYMAISSSFAARTTVYILSPFSQRISNIKAQHRNMRTEDYIFDLTDSEYSSSDDDNPLAGQYYCRSNTIAAAILRVGKKAIKTSNMNMEAACTDARFDTILGRPIVVGDQPCSCQQCQPLSPRSTTIVPHIQEEQLEQSGVSTNTDRSGMSSISSSSCSITRSFINYSSSHSHSYSCYSSESYVPSGRCLAPIEKAIDPLECEIVDASFWVWKWPPEKEEGTLAESSTGRVDIVRSEKPTLTGEYLGKHQMGLRSRRHSAGPPRNHWRLGTSAPTFRRWTFF</sequence>
<keyword evidence="2" id="KW-1185">Reference proteome</keyword>
<dbReference type="InParanoid" id="A0A3N4LHX2"/>
<name>A0A3N4LHX2_9PEZI</name>
<proteinExistence type="predicted"/>
<dbReference type="EMBL" id="ML121551">
    <property type="protein sequence ID" value="RPB22497.1"/>
    <property type="molecule type" value="Genomic_DNA"/>
</dbReference>
<dbReference type="Proteomes" id="UP000267821">
    <property type="component" value="Unassembled WGS sequence"/>
</dbReference>
<evidence type="ECO:0000313" key="1">
    <source>
        <dbReference type="EMBL" id="RPB22497.1"/>
    </source>
</evidence>
<evidence type="ECO:0000313" key="2">
    <source>
        <dbReference type="Proteomes" id="UP000267821"/>
    </source>
</evidence>
<protein>
    <submittedName>
        <fullName evidence="1">Uncharacterized protein</fullName>
    </submittedName>
</protein>
<organism evidence="1 2">
    <name type="scientific">Terfezia boudieri ATCC MYA-4762</name>
    <dbReference type="NCBI Taxonomy" id="1051890"/>
    <lineage>
        <taxon>Eukaryota</taxon>
        <taxon>Fungi</taxon>
        <taxon>Dikarya</taxon>
        <taxon>Ascomycota</taxon>
        <taxon>Pezizomycotina</taxon>
        <taxon>Pezizomycetes</taxon>
        <taxon>Pezizales</taxon>
        <taxon>Pezizaceae</taxon>
        <taxon>Terfezia</taxon>
    </lineage>
</organism>
<accession>A0A3N4LHX2</accession>